<dbReference type="Pfam" id="PF13676">
    <property type="entry name" value="TIR_2"/>
    <property type="match status" value="1"/>
</dbReference>
<feature type="domain" description="TIR" evidence="1">
    <location>
        <begin position="41"/>
        <end position="138"/>
    </location>
</feature>
<evidence type="ECO:0000313" key="3">
    <source>
        <dbReference type="Proteomes" id="UP000704738"/>
    </source>
</evidence>
<name>A0ABD6N5W3_9PSED</name>
<evidence type="ECO:0000259" key="1">
    <source>
        <dbReference type="Pfam" id="PF13676"/>
    </source>
</evidence>
<dbReference type="RefSeq" id="WP_179053364.1">
    <property type="nucleotide sequence ID" value="NZ_QJRE01000115.1"/>
</dbReference>
<comment type="caution">
    <text evidence="2">The sequence shown here is derived from an EMBL/GenBank/DDBJ whole genome shotgun (WGS) entry which is preliminary data.</text>
</comment>
<dbReference type="InterPro" id="IPR035897">
    <property type="entry name" value="Toll_tir_struct_dom_sf"/>
</dbReference>
<protein>
    <submittedName>
        <fullName evidence="2">Toll-Interleukin receptor</fullName>
    </submittedName>
</protein>
<reference evidence="2 3" key="1">
    <citation type="submission" date="2018-06" db="EMBL/GenBank/DDBJ databases">
        <title>Bacteria isolated from soil of Wuhan.</title>
        <authorList>
            <person name="Xiang W."/>
            <person name="Huang C."/>
        </authorList>
    </citation>
    <scope>NUCLEOTIDE SEQUENCE [LARGE SCALE GENOMIC DNA]</scope>
    <source>
        <strain evidence="3">xwS4</strain>
    </source>
</reference>
<proteinExistence type="predicted"/>
<dbReference type="Gene3D" id="3.40.50.10140">
    <property type="entry name" value="Toll/interleukin-1 receptor homology (TIR) domain"/>
    <property type="match status" value="1"/>
</dbReference>
<keyword evidence="2" id="KW-0675">Receptor</keyword>
<sequence length="195" mass="21912">MAFFTKAEARAAAKRAMKNRSLGDVINESIKASKQATQFDVFLSHSVNDAELVLGVKVLLEDMGKRVYVDWVDDPELDRNHVNKHTAERLRRRMNQSETLLYIATENASSSKWMPWELGYFDGRKPGNVSILPVLERADQRFEGQEYLGLYPTVDKENLGGPGKQGGGPLKDVDALRRALRGRGYHFGGVGKIYL</sequence>
<dbReference type="InterPro" id="IPR000157">
    <property type="entry name" value="TIR_dom"/>
</dbReference>
<dbReference type="AlphaFoldDB" id="A0ABD6N5W3"/>
<accession>A0ABD6N5W3</accession>
<organism evidence="2 3">
    <name type="scientific">Pseudomonas hunanensis</name>
    <dbReference type="NCBI Taxonomy" id="1247546"/>
    <lineage>
        <taxon>Bacteria</taxon>
        <taxon>Pseudomonadati</taxon>
        <taxon>Pseudomonadota</taxon>
        <taxon>Gammaproteobacteria</taxon>
        <taxon>Pseudomonadales</taxon>
        <taxon>Pseudomonadaceae</taxon>
        <taxon>Pseudomonas</taxon>
    </lineage>
</organism>
<dbReference type="Proteomes" id="UP000704738">
    <property type="component" value="Unassembled WGS sequence"/>
</dbReference>
<dbReference type="SUPFAM" id="SSF52200">
    <property type="entry name" value="Toll/Interleukin receptor TIR domain"/>
    <property type="match status" value="1"/>
</dbReference>
<gene>
    <name evidence="2" type="ORF">DM819_23285</name>
</gene>
<dbReference type="EMBL" id="QJRE01000115">
    <property type="protein sequence ID" value="NWL48706.1"/>
    <property type="molecule type" value="Genomic_DNA"/>
</dbReference>
<evidence type="ECO:0000313" key="2">
    <source>
        <dbReference type="EMBL" id="NWL48706.1"/>
    </source>
</evidence>